<sequence length="136" mass="15534">MKTYFKNIFILSGLLPATFLLGLTFLFLPDLIINLSLELVEISMVLSMIFGICGYLGLLFSLLPKLENKYQLKFILLVLGIIGSVTFTTITGRKRAWTWVFSIEEFEGWIIWVWPLIVSIILIGLNGRKLFNKNEG</sequence>
<keyword evidence="1" id="KW-0472">Membrane</keyword>
<feature type="transmembrane region" description="Helical" evidence="1">
    <location>
        <begin position="7"/>
        <end position="28"/>
    </location>
</feature>
<dbReference type="Proteomes" id="UP001302949">
    <property type="component" value="Unassembled WGS sequence"/>
</dbReference>
<protein>
    <recommendedName>
        <fullName evidence="4">NADH dehydrogenase subunit 6</fullName>
    </recommendedName>
</protein>
<feature type="transmembrane region" description="Helical" evidence="1">
    <location>
        <begin position="70"/>
        <end position="89"/>
    </location>
</feature>
<feature type="transmembrane region" description="Helical" evidence="1">
    <location>
        <begin position="109"/>
        <end position="127"/>
    </location>
</feature>
<proteinExistence type="predicted"/>
<name>A0ABU5QFW4_9BACT</name>
<gene>
    <name evidence="2" type="ORF">VB248_20960</name>
</gene>
<dbReference type="EMBL" id="JAYFUM010000029">
    <property type="protein sequence ID" value="MEA5141638.1"/>
    <property type="molecule type" value="Genomic_DNA"/>
</dbReference>
<comment type="caution">
    <text evidence="2">The sequence shown here is derived from an EMBL/GenBank/DDBJ whole genome shotgun (WGS) entry which is preliminary data.</text>
</comment>
<evidence type="ECO:0000313" key="3">
    <source>
        <dbReference type="Proteomes" id="UP001302949"/>
    </source>
</evidence>
<keyword evidence="3" id="KW-1185">Reference proteome</keyword>
<reference evidence="2 3" key="1">
    <citation type="submission" date="2023-12" db="EMBL/GenBank/DDBJ databases">
        <title>Novel species of the genus Arcicella isolated from rivers.</title>
        <authorList>
            <person name="Lu H."/>
        </authorList>
    </citation>
    <scope>NUCLEOTIDE SEQUENCE [LARGE SCALE GENOMIC DNA]</scope>
    <source>
        <strain evidence="2 3">KCTC 23307</strain>
    </source>
</reference>
<feature type="transmembrane region" description="Helical" evidence="1">
    <location>
        <begin position="40"/>
        <end position="63"/>
    </location>
</feature>
<keyword evidence="1" id="KW-1133">Transmembrane helix</keyword>
<evidence type="ECO:0000313" key="2">
    <source>
        <dbReference type="EMBL" id="MEA5141638.1"/>
    </source>
</evidence>
<dbReference type="RefSeq" id="WP_323298793.1">
    <property type="nucleotide sequence ID" value="NZ_JAYFUM010000029.1"/>
</dbReference>
<keyword evidence="1" id="KW-0812">Transmembrane</keyword>
<accession>A0ABU5QFW4</accession>
<evidence type="ECO:0000256" key="1">
    <source>
        <dbReference type="SAM" id="Phobius"/>
    </source>
</evidence>
<organism evidence="2 3">
    <name type="scientific">Arcicella rigui</name>
    <dbReference type="NCBI Taxonomy" id="797020"/>
    <lineage>
        <taxon>Bacteria</taxon>
        <taxon>Pseudomonadati</taxon>
        <taxon>Bacteroidota</taxon>
        <taxon>Cytophagia</taxon>
        <taxon>Cytophagales</taxon>
        <taxon>Flectobacillaceae</taxon>
        <taxon>Arcicella</taxon>
    </lineage>
</organism>
<evidence type="ECO:0008006" key="4">
    <source>
        <dbReference type="Google" id="ProtNLM"/>
    </source>
</evidence>